<keyword evidence="3" id="KW-1185">Reference proteome</keyword>
<dbReference type="Proteomes" id="UP001301958">
    <property type="component" value="Unassembled WGS sequence"/>
</dbReference>
<protein>
    <recommendedName>
        <fullName evidence="4">Ecp2 effector protein domain-containing protein</fullName>
    </recommendedName>
</protein>
<dbReference type="EMBL" id="MU865299">
    <property type="protein sequence ID" value="KAK4230437.1"/>
    <property type="molecule type" value="Genomic_DNA"/>
</dbReference>
<comment type="caution">
    <text evidence="2">The sequence shown here is derived from an EMBL/GenBank/DDBJ whole genome shotgun (WGS) entry which is preliminary data.</text>
</comment>
<evidence type="ECO:0000313" key="2">
    <source>
        <dbReference type="EMBL" id="KAK4230437.1"/>
    </source>
</evidence>
<accession>A0AAN7BW60</accession>
<organism evidence="2 3">
    <name type="scientific">Podospora fimiseda</name>
    <dbReference type="NCBI Taxonomy" id="252190"/>
    <lineage>
        <taxon>Eukaryota</taxon>
        <taxon>Fungi</taxon>
        <taxon>Dikarya</taxon>
        <taxon>Ascomycota</taxon>
        <taxon>Pezizomycotina</taxon>
        <taxon>Sordariomycetes</taxon>
        <taxon>Sordariomycetidae</taxon>
        <taxon>Sordariales</taxon>
        <taxon>Podosporaceae</taxon>
        <taxon>Podospora</taxon>
    </lineage>
</organism>
<reference evidence="2" key="2">
    <citation type="submission" date="2023-05" db="EMBL/GenBank/DDBJ databases">
        <authorList>
            <consortium name="Lawrence Berkeley National Laboratory"/>
            <person name="Steindorff A."/>
            <person name="Hensen N."/>
            <person name="Bonometti L."/>
            <person name="Westerberg I."/>
            <person name="Brannstrom I.O."/>
            <person name="Guillou S."/>
            <person name="Cros-Aarteil S."/>
            <person name="Calhoun S."/>
            <person name="Haridas S."/>
            <person name="Kuo A."/>
            <person name="Mondo S."/>
            <person name="Pangilinan J."/>
            <person name="Riley R."/>
            <person name="Labutti K."/>
            <person name="Andreopoulos B."/>
            <person name="Lipzen A."/>
            <person name="Chen C."/>
            <person name="Yanf M."/>
            <person name="Daum C."/>
            <person name="Ng V."/>
            <person name="Clum A."/>
            <person name="Ohm R."/>
            <person name="Martin F."/>
            <person name="Silar P."/>
            <person name="Natvig D."/>
            <person name="Lalanne C."/>
            <person name="Gautier V."/>
            <person name="Ament-Velasquez S.L."/>
            <person name="Kruys A."/>
            <person name="Hutchinson M.I."/>
            <person name="Powell A.J."/>
            <person name="Barry K."/>
            <person name="Miller A.N."/>
            <person name="Grigoriev I.V."/>
            <person name="Debuchy R."/>
            <person name="Gladieux P."/>
            <person name="Thoren M.H."/>
            <person name="Johannesson H."/>
        </authorList>
    </citation>
    <scope>NUCLEOTIDE SEQUENCE</scope>
    <source>
        <strain evidence="2">CBS 990.96</strain>
    </source>
</reference>
<sequence length="153" mass="16795">MVLLIFLFAAMLQLAAGLSPKPASPVVATQASSESSDGVTCSPLPYLHKPEDCHVVIGQLKQYNKNGNFITLQPRSCAYDDYGAYHGELCNDDATNQVEVDQHDLAFQITDKLYNRCIISDQQPSGLVPILGLQLNERISIMSHKSLVDIYSP</sequence>
<dbReference type="AlphaFoldDB" id="A0AAN7BW60"/>
<proteinExistence type="predicted"/>
<gene>
    <name evidence="2" type="ORF">QBC38DRAFT_452361</name>
</gene>
<feature type="signal peptide" evidence="1">
    <location>
        <begin position="1"/>
        <end position="17"/>
    </location>
</feature>
<evidence type="ECO:0008006" key="4">
    <source>
        <dbReference type="Google" id="ProtNLM"/>
    </source>
</evidence>
<reference evidence="2" key="1">
    <citation type="journal article" date="2023" name="Mol. Phylogenet. Evol.">
        <title>Genome-scale phylogeny and comparative genomics of the fungal order Sordariales.</title>
        <authorList>
            <person name="Hensen N."/>
            <person name="Bonometti L."/>
            <person name="Westerberg I."/>
            <person name="Brannstrom I.O."/>
            <person name="Guillou S."/>
            <person name="Cros-Aarteil S."/>
            <person name="Calhoun S."/>
            <person name="Haridas S."/>
            <person name="Kuo A."/>
            <person name="Mondo S."/>
            <person name="Pangilinan J."/>
            <person name="Riley R."/>
            <person name="LaButti K."/>
            <person name="Andreopoulos B."/>
            <person name="Lipzen A."/>
            <person name="Chen C."/>
            <person name="Yan M."/>
            <person name="Daum C."/>
            <person name="Ng V."/>
            <person name="Clum A."/>
            <person name="Steindorff A."/>
            <person name="Ohm R.A."/>
            <person name="Martin F."/>
            <person name="Silar P."/>
            <person name="Natvig D.O."/>
            <person name="Lalanne C."/>
            <person name="Gautier V."/>
            <person name="Ament-Velasquez S.L."/>
            <person name="Kruys A."/>
            <person name="Hutchinson M.I."/>
            <person name="Powell A.J."/>
            <person name="Barry K."/>
            <person name="Miller A.N."/>
            <person name="Grigoriev I.V."/>
            <person name="Debuchy R."/>
            <person name="Gladieux P."/>
            <person name="Hiltunen Thoren M."/>
            <person name="Johannesson H."/>
        </authorList>
    </citation>
    <scope>NUCLEOTIDE SEQUENCE</scope>
    <source>
        <strain evidence="2">CBS 990.96</strain>
    </source>
</reference>
<name>A0AAN7BW60_9PEZI</name>
<keyword evidence="1" id="KW-0732">Signal</keyword>
<evidence type="ECO:0000256" key="1">
    <source>
        <dbReference type="SAM" id="SignalP"/>
    </source>
</evidence>
<evidence type="ECO:0000313" key="3">
    <source>
        <dbReference type="Proteomes" id="UP001301958"/>
    </source>
</evidence>
<feature type="chain" id="PRO_5043046822" description="Ecp2 effector protein domain-containing protein" evidence="1">
    <location>
        <begin position="18"/>
        <end position="153"/>
    </location>
</feature>